<accession>A0ABD0L6R6</accession>
<sequence length="96" mass="10256">MFQLFVIGSYPKTTACNSLFAHGVQPTAPTVGWAPSTRIVQSLAGHRIDLNTSTSGKPLALALTVKMIAETSHDDKLTWELPARSLSTAGIANCWS</sequence>
<organism evidence="1 2">
    <name type="scientific">Batillaria attramentaria</name>
    <dbReference type="NCBI Taxonomy" id="370345"/>
    <lineage>
        <taxon>Eukaryota</taxon>
        <taxon>Metazoa</taxon>
        <taxon>Spiralia</taxon>
        <taxon>Lophotrochozoa</taxon>
        <taxon>Mollusca</taxon>
        <taxon>Gastropoda</taxon>
        <taxon>Caenogastropoda</taxon>
        <taxon>Sorbeoconcha</taxon>
        <taxon>Cerithioidea</taxon>
        <taxon>Batillariidae</taxon>
        <taxon>Batillaria</taxon>
    </lineage>
</organism>
<dbReference type="AlphaFoldDB" id="A0ABD0L6R6"/>
<name>A0ABD0L6R6_9CAEN</name>
<evidence type="ECO:0000313" key="2">
    <source>
        <dbReference type="Proteomes" id="UP001519460"/>
    </source>
</evidence>
<dbReference type="EMBL" id="JACVVK020000078">
    <property type="protein sequence ID" value="KAK7495028.1"/>
    <property type="molecule type" value="Genomic_DNA"/>
</dbReference>
<reference evidence="1 2" key="1">
    <citation type="journal article" date="2023" name="Sci. Data">
        <title>Genome assembly of the Korean intertidal mud-creeper Batillaria attramentaria.</title>
        <authorList>
            <person name="Patra A.K."/>
            <person name="Ho P.T."/>
            <person name="Jun S."/>
            <person name="Lee S.J."/>
            <person name="Kim Y."/>
            <person name="Won Y.J."/>
        </authorList>
    </citation>
    <scope>NUCLEOTIDE SEQUENCE [LARGE SCALE GENOMIC DNA]</scope>
    <source>
        <strain evidence="1">Wonlab-2016</strain>
    </source>
</reference>
<keyword evidence="2" id="KW-1185">Reference proteome</keyword>
<evidence type="ECO:0000313" key="1">
    <source>
        <dbReference type="EMBL" id="KAK7495028.1"/>
    </source>
</evidence>
<gene>
    <name evidence="1" type="ORF">BaRGS_00013668</name>
</gene>
<dbReference type="Proteomes" id="UP001519460">
    <property type="component" value="Unassembled WGS sequence"/>
</dbReference>
<proteinExistence type="predicted"/>
<comment type="caution">
    <text evidence="1">The sequence shown here is derived from an EMBL/GenBank/DDBJ whole genome shotgun (WGS) entry which is preliminary data.</text>
</comment>
<protein>
    <submittedName>
        <fullName evidence="1">Uncharacterized protein</fullName>
    </submittedName>
</protein>